<evidence type="ECO:0000256" key="1">
    <source>
        <dbReference type="ARBA" id="ARBA00022786"/>
    </source>
</evidence>
<gene>
    <name evidence="4" type="primary">jg22276</name>
    <name evidence="4" type="ORF">PAEG_LOCUS15829</name>
</gene>
<dbReference type="PANTHER" id="PTHR14604">
    <property type="entry name" value="WD40 REPEAT PF20"/>
    <property type="match status" value="1"/>
</dbReference>
<feature type="repeat" description="WD" evidence="2">
    <location>
        <begin position="145"/>
        <end position="184"/>
    </location>
</feature>
<feature type="domain" description="D" evidence="3">
    <location>
        <begin position="42"/>
        <end position="81"/>
    </location>
</feature>
<reference evidence="4" key="1">
    <citation type="submission" date="2022-03" db="EMBL/GenBank/DDBJ databases">
        <authorList>
            <person name="Lindestad O."/>
        </authorList>
    </citation>
    <scope>NUCLEOTIDE SEQUENCE</scope>
</reference>
<evidence type="ECO:0000313" key="5">
    <source>
        <dbReference type="Proteomes" id="UP000838756"/>
    </source>
</evidence>
<evidence type="ECO:0000259" key="3">
    <source>
        <dbReference type="SMART" id="SM01028"/>
    </source>
</evidence>
<dbReference type="SUPFAM" id="SSF50978">
    <property type="entry name" value="WD40 repeat-like"/>
    <property type="match status" value="1"/>
</dbReference>
<sequence>METDWMIEDSTTPKVTSLTSLDTGVRPAPSGAAYVGERNTCLTLFSRWNETDQVEFVEQLLARMCHYQHGHINAYLKPMLQRDFISMLPNGATRSYPHPSTLYRVRVSSLNEKGLRPTTLAQCGYVDYTHQWRALGFLPGRINCRSENSKGVYCLQYDDNKIVSGLRDNTIKIWDRKTLQCVKATSPEAAPISERNVRRGYIAEDQFGVEYKD</sequence>
<accession>A0A8S4RL36</accession>
<dbReference type="Gene3D" id="2.130.10.10">
    <property type="entry name" value="YVTN repeat-like/Quinoprotein amine dehydrogenase"/>
    <property type="match status" value="1"/>
</dbReference>
<dbReference type="Proteomes" id="UP000838756">
    <property type="component" value="Unassembled WGS sequence"/>
</dbReference>
<keyword evidence="5" id="KW-1185">Reference proteome</keyword>
<organism evidence="4 5">
    <name type="scientific">Pararge aegeria aegeria</name>
    <dbReference type="NCBI Taxonomy" id="348720"/>
    <lineage>
        <taxon>Eukaryota</taxon>
        <taxon>Metazoa</taxon>
        <taxon>Ecdysozoa</taxon>
        <taxon>Arthropoda</taxon>
        <taxon>Hexapoda</taxon>
        <taxon>Insecta</taxon>
        <taxon>Pterygota</taxon>
        <taxon>Neoptera</taxon>
        <taxon>Endopterygota</taxon>
        <taxon>Lepidoptera</taxon>
        <taxon>Glossata</taxon>
        <taxon>Ditrysia</taxon>
        <taxon>Papilionoidea</taxon>
        <taxon>Nymphalidae</taxon>
        <taxon>Satyrinae</taxon>
        <taxon>Satyrini</taxon>
        <taxon>Parargina</taxon>
        <taxon>Pararge</taxon>
    </lineage>
</organism>
<dbReference type="OrthoDB" id="19711at2759"/>
<comment type="caution">
    <text evidence="4">The sequence shown here is derived from an EMBL/GenBank/DDBJ whole genome shotgun (WGS) entry which is preliminary data.</text>
</comment>
<protein>
    <submittedName>
        <fullName evidence="4">Jg22276 protein</fullName>
    </submittedName>
</protein>
<dbReference type="AlphaFoldDB" id="A0A8S4RL36"/>
<proteinExistence type="predicted"/>
<dbReference type="InterPro" id="IPR015943">
    <property type="entry name" value="WD40/YVTN_repeat-like_dom_sf"/>
</dbReference>
<keyword evidence="2" id="KW-0853">WD repeat</keyword>
<dbReference type="EMBL" id="CAKXAJ010025392">
    <property type="protein sequence ID" value="CAH2238789.1"/>
    <property type="molecule type" value="Genomic_DNA"/>
</dbReference>
<dbReference type="InterPro" id="IPR050995">
    <property type="entry name" value="WD-F-box_domain-protein"/>
</dbReference>
<dbReference type="PANTHER" id="PTHR14604:SF4">
    <property type="entry name" value="F-BOX DOMAIN-CONTAINING PROTEIN"/>
    <property type="match status" value="1"/>
</dbReference>
<dbReference type="SMART" id="SM01028">
    <property type="entry name" value="Beta-TrCP_D"/>
    <property type="match status" value="1"/>
</dbReference>
<dbReference type="Pfam" id="PF12125">
    <property type="entry name" value="Beta-TrCP_D"/>
    <property type="match status" value="1"/>
</dbReference>
<keyword evidence="1" id="KW-0833">Ubl conjugation pathway</keyword>
<dbReference type="InterPro" id="IPR021977">
    <property type="entry name" value="Beta-TrCP_D"/>
</dbReference>
<dbReference type="Gene3D" id="6.10.250.1840">
    <property type="match status" value="1"/>
</dbReference>
<dbReference type="InterPro" id="IPR036322">
    <property type="entry name" value="WD40_repeat_dom_sf"/>
</dbReference>
<dbReference type="GO" id="GO:0046983">
    <property type="term" value="F:protein dimerization activity"/>
    <property type="evidence" value="ECO:0007669"/>
    <property type="project" value="InterPro"/>
</dbReference>
<dbReference type="PROSITE" id="PS50082">
    <property type="entry name" value="WD_REPEATS_2"/>
    <property type="match status" value="1"/>
</dbReference>
<name>A0A8S4RL36_9NEOP</name>
<evidence type="ECO:0000256" key="2">
    <source>
        <dbReference type="PROSITE-ProRule" id="PRU00221"/>
    </source>
</evidence>
<dbReference type="InterPro" id="IPR001680">
    <property type="entry name" value="WD40_rpt"/>
</dbReference>
<evidence type="ECO:0000313" key="4">
    <source>
        <dbReference type="EMBL" id="CAH2238789.1"/>
    </source>
</evidence>